<gene>
    <name evidence="3" type="ORF">PoMZ_00840</name>
</gene>
<feature type="region of interest" description="Disordered" evidence="1">
    <location>
        <begin position="1"/>
        <end position="32"/>
    </location>
</feature>
<feature type="region of interest" description="Disordered" evidence="1">
    <location>
        <begin position="194"/>
        <end position="217"/>
    </location>
</feature>
<evidence type="ECO:0000313" key="3">
    <source>
        <dbReference type="EMBL" id="QBZ55934.1"/>
    </source>
</evidence>
<feature type="transmembrane region" description="Helical" evidence="2">
    <location>
        <begin position="316"/>
        <end position="332"/>
    </location>
</feature>
<keyword evidence="2" id="KW-1133">Transmembrane helix</keyword>
<evidence type="ECO:0000313" key="4">
    <source>
        <dbReference type="Proteomes" id="UP000294847"/>
    </source>
</evidence>
<proteinExistence type="predicted"/>
<evidence type="ECO:0000256" key="1">
    <source>
        <dbReference type="SAM" id="MobiDB-lite"/>
    </source>
</evidence>
<keyword evidence="2" id="KW-0472">Membrane</keyword>
<name>A0A4P7N771_PYROR</name>
<dbReference type="AlphaFoldDB" id="A0A4P7N771"/>
<protein>
    <submittedName>
        <fullName evidence="3">Uncharacterized protein</fullName>
    </submittedName>
</protein>
<sequence>METQATKRNPLPSIWTGGYRDGGFPRGTSRRQLNTPIAPSPMSPHGAHGPEVMLPRHHQDQVTELGRSLVQTLGRRTSTTISSPQSASISSPLSGAFNRMSVGGTSAYAANTSLLLSGVSGNDIMSPMERRKSVTMEMRHPQTILVTAVASRSRDQAAMIGGKVTINATVFPRVGQRSPFRMSREFNLKKVHDMIPGPARRPSVTSVPSSPETPRRTSTLIERKLSSVVVRPAVVRRSFAGDFDDSANVPPNTRPISWPHARLCLPILASLMLSGQLRDGDRIEIPMPHPEAWPQTWAYLCTADGGEVHESMKQNILYLGVFLVSTIALGFMA</sequence>
<dbReference type="Proteomes" id="UP000294847">
    <property type="component" value="Chromosome 2"/>
</dbReference>
<accession>A0A4P7N771</accession>
<feature type="compositionally biased region" description="Low complexity" evidence="1">
    <location>
        <begin position="200"/>
        <end position="217"/>
    </location>
</feature>
<keyword evidence="2" id="KW-0812">Transmembrane</keyword>
<evidence type="ECO:0000256" key="2">
    <source>
        <dbReference type="SAM" id="Phobius"/>
    </source>
</evidence>
<organism evidence="3 4">
    <name type="scientific">Pyricularia oryzae</name>
    <name type="common">Rice blast fungus</name>
    <name type="synonym">Magnaporthe oryzae</name>
    <dbReference type="NCBI Taxonomy" id="318829"/>
    <lineage>
        <taxon>Eukaryota</taxon>
        <taxon>Fungi</taxon>
        <taxon>Dikarya</taxon>
        <taxon>Ascomycota</taxon>
        <taxon>Pezizomycotina</taxon>
        <taxon>Sordariomycetes</taxon>
        <taxon>Sordariomycetidae</taxon>
        <taxon>Magnaporthales</taxon>
        <taxon>Pyriculariaceae</taxon>
        <taxon>Pyricularia</taxon>
    </lineage>
</organism>
<dbReference type="EMBL" id="CP034205">
    <property type="protein sequence ID" value="QBZ55934.1"/>
    <property type="molecule type" value="Genomic_DNA"/>
</dbReference>
<reference evidence="3 4" key="1">
    <citation type="journal article" date="2019" name="Mol. Biol. Evol.">
        <title>Blast fungal genomes show frequent chromosomal changes, gene gains and losses, and effector gene turnover.</title>
        <authorList>
            <person name="Gomez Luciano L.B."/>
            <person name="Jason Tsai I."/>
            <person name="Chuma I."/>
            <person name="Tosa Y."/>
            <person name="Chen Y.H."/>
            <person name="Li J.Y."/>
            <person name="Li M.Y."/>
            <person name="Jade Lu M.Y."/>
            <person name="Nakayashiki H."/>
            <person name="Li W.H."/>
        </authorList>
    </citation>
    <scope>NUCLEOTIDE SEQUENCE [LARGE SCALE GENOMIC DNA]</scope>
    <source>
        <strain evidence="3">MZ5-1-6</strain>
    </source>
</reference>